<evidence type="ECO:0000313" key="3">
    <source>
        <dbReference type="Proteomes" id="UP000198508"/>
    </source>
</evidence>
<dbReference type="EMBL" id="FOIM01000023">
    <property type="protein sequence ID" value="SET99205.1"/>
    <property type="molecule type" value="Genomic_DNA"/>
</dbReference>
<dbReference type="Pfam" id="PF16481">
    <property type="entry name" value="DUF5058"/>
    <property type="match status" value="1"/>
</dbReference>
<reference evidence="3" key="1">
    <citation type="submission" date="2016-10" db="EMBL/GenBank/DDBJ databases">
        <authorList>
            <person name="Varghese N."/>
            <person name="Submissions S."/>
        </authorList>
    </citation>
    <scope>NUCLEOTIDE SEQUENCE [LARGE SCALE GENOMIC DNA]</scope>
    <source>
        <strain evidence="3">NLAE-zl-G277</strain>
    </source>
</reference>
<dbReference type="RefSeq" id="WP_092367476.1">
    <property type="nucleotide sequence ID" value="NZ_CAKXUV010000024.1"/>
</dbReference>
<dbReference type="Proteomes" id="UP000198508">
    <property type="component" value="Unassembled WGS sequence"/>
</dbReference>
<sequence>MNYLDIANSGFMFILCAIPVCVILVQTILFIRLAWKQGIEIGFDEEKMKQCVKTSATFSIIPSLTLVTLLVALSVSIGKFFPWLRLSNIGAGAYEAVAAGVGLSATGAADYSELTLAGFLTIMMCMNLGMSVAPLNTLITLKSYDKTLRKAKKSNPFMVIGTAAAFTGIIARLTIPYYVNVTAVLPFIATITGAIVMFACNQIGKKHSLFKEFGLSFGIIAGVLMCIIVSAAGIVK</sequence>
<keyword evidence="1" id="KW-0472">Membrane</keyword>
<feature type="transmembrane region" description="Helical" evidence="1">
    <location>
        <begin position="156"/>
        <end position="175"/>
    </location>
</feature>
<protein>
    <submittedName>
        <fullName evidence="2">Uncharacterized protein</fullName>
    </submittedName>
</protein>
<dbReference type="AlphaFoldDB" id="A0A1I0IPU0"/>
<gene>
    <name evidence="2" type="ORF">SAMN05216313_1236</name>
</gene>
<feature type="transmembrane region" description="Helical" evidence="1">
    <location>
        <begin position="56"/>
        <end position="77"/>
    </location>
</feature>
<dbReference type="GeneID" id="93279334"/>
<feature type="transmembrane region" description="Helical" evidence="1">
    <location>
        <begin position="181"/>
        <end position="201"/>
    </location>
</feature>
<feature type="transmembrane region" description="Helical" evidence="1">
    <location>
        <begin position="114"/>
        <end position="135"/>
    </location>
</feature>
<keyword evidence="1" id="KW-0812">Transmembrane</keyword>
<evidence type="ECO:0000313" key="2">
    <source>
        <dbReference type="EMBL" id="SET99205.1"/>
    </source>
</evidence>
<dbReference type="InterPro" id="IPR032479">
    <property type="entry name" value="DUF5058"/>
</dbReference>
<feature type="transmembrane region" description="Helical" evidence="1">
    <location>
        <begin position="213"/>
        <end position="235"/>
    </location>
</feature>
<name>A0A1I0IPU0_9FIRM</name>
<keyword evidence="3" id="KW-1185">Reference proteome</keyword>
<organism evidence="2 3">
    <name type="scientific">Enterocloster lavalensis</name>
    <dbReference type="NCBI Taxonomy" id="460384"/>
    <lineage>
        <taxon>Bacteria</taxon>
        <taxon>Bacillati</taxon>
        <taxon>Bacillota</taxon>
        <taxon>Clostridia</taxon>
        <taxon>Lachnospirales</taxon>
        <taxon>Lachnospiraceae</taxon>
        <taxon>Enterocloster</taxon>
    </lineage>
</organism>
<keyword evidence="1" id="KW-1133">Transmembrane helix</keyword>
<proteinExistence type="predicted"/>
<evidence type="ECO:0000256" key="1">
    <source>
        <dbReference type="SAM" id="Phobius"/>
    </source>
</evidence>
<accession>A0A1I0IPU0</accession>
<feature type="transmembrane region" description="Helical" evidence="1">
    <location>
        <begin position="12"/>
        <end position="35"/>
    </location>
</feature>
<dbReference type="STRING" id="460384.SAMN05216313_1236"/>